<proteinExistence type="predicted"/>
<dbReference type="InterPro" id="IPR036388">
    <property type="entry name" value="WH-like_DNA-bd_sf"/>
</dbReference>
<keyword evidence="1" id="KW-0614">Plasmid</keyword>
<dbReference type="Gene3D" id="1.10.10.10">
    <property type="entry name" value="Winged helix-like DNA-binding domain superfamily/Winged helix DNA-binding domain"/>
    <property type="match status" value="1"/>
</dbReference>
<dbReference type="SUPFAM" id="SSF46785">
    <property type="entry name" value="Winged helix' DNA-binding domain"/>
    <property type="match status" value="1"/>
</dbReference>
<dbReference type="HOGENOM" id="CLU_1854068_0_0_11"/>
<evidence type="ECO:0000313" key="2">
    <source>
        <dbReference type="Proteomes" id="UP000031774"/>
    </source>
</evidence>
<evidence type="ECO:0000313" key="1">
    <source>
        <dbReference type="EMBL" id="AJF70354.1"/>
    </source>
</evidence>
<gene>
    <name evidence="1" type="ORF">SVTN_39805</name>
</gene>
<organism evidence="1 2">
    <name type="scientific">Streptomyces vietnamensis</name>
    <dbReference type="NCBI Taxonomy" id="362257"/>
    <lineage>
        <taxon>Bacteria</taxon>
        <taxon>Bacillati</taxon>
        <taxon>Actinomycetota</taxon>
        <taxon>Actinomycetes</taxon>
        <taxon>Kitasatosporales</taxon>
        <taxon>Streptomycetaceae</taxon>
        <taxon>Streptomyces</taxon>
    </lineage>
</organism>
<protein>
    <submittedName>
        <fullName evidence="1">Uncharacterized protein</fullName>
    </submittedName>
</protein>
<reference evidence="1 2" key="1">
    <citation type="submission" date="2014-12" db="EMBL/GenBank/DDBJ databases">
        <title>Complete genome sequence of Streptomyces vietnamensis strain GIMV4.0001, a genetic manipulable producer of the benzoisochromanequinone antibiotic granaticin.</title>
        <authorList>
            <person name="Deng M.R."/>
            <person name="Guo J."/>
            <person name="Ma L.Y."/>
            <person name="Feng G.D."/>
            <person name="Mo C.Y."/>
            <person name="Zhu H.H."/>
        </authorList>
    </citation>
    <scope>NUCLEOTIDE SEQUENCE [LARGE SCALE GENOMIC DNA]</scope>
    <source>
        <strain evidence="2">GIMV4.0001</strain>
        <plasmid evidence="1 2">pSVL1</plasmid>
    </source>
</reference>
<dbReference type="KEGG" id="svt:SVTN_39805"/>
<sequence length="137" mass="15274">MALPVMSPLVSERIWALPISAPSVKFLQYLVFRSENGGGLPSQRTMAVEYKVSAATVSTLLAPLFDLNFVLRRQAEERGGNRYRLHPLAAKYDSIDSMEEAFQQALEDMRAGRLPVLKAPEYQTAPPTKGRPELRIA</sequence>
<dbReference type="InterPro" id="IPR036390">
    <property type="entry name" value="WH_DNA-bd_sf"/>
</dbReference>
<geneLocation type="plasmid" evidence="1 2">
    <name>pSVL1</name>
</geneLocation>
<dbReference type="RefSeq" id="WP_041134823.1">
    <property type="nucleotide sequence ID" value="NZ_CP010408.1"/>
</dbReference>
<keyword evidence="2" id="KW-1185">Reference proteome</keyword>
<dbReference type="AlphaFoldDB" id="A0A0B5IPK7"/>
<dbReference type="Proteomes" id="UP000031774">
    <property type="component" value="Plasmid pSVL1"/>
</dbReference>
<name>A0A0B5IPK7_9ACTN</name>
<dbReference type="EMBL" id="CP010408">
    <property type="protein sequence ID" value="AJF70354.1"/>
    <property type="molecule type" value="Genomic_DNA"/>
</dbReference>
<accession>A0A0B5IPK7</accession>